<sequence>MGKKTMWIGFVIFITNSFYVNAQYSRQNSTSEKFFVGSTFFVLGNFAETNRPDFAQLNFGYRITEKDVVSVELKTWKYAWSLGIPYGDAYEAPEEKFPGYIREYGFALVYQRFWWKGLYTGLHVMNAWQRFVDENNQKIANGFQIFNTYRLGYHIKLFKNRFFIEPSIAITHRIFHTEMPDGFKQQDDKWSKFFYGEPGLHFGFNF</sequence>
<dbReference type="Proteomes" id="UP000649799">
    <property type="component" value="Unassembled WGS sequence"/>
</dbReference>
<organism evidence="1 2">
    <name type="scientific">Cyclobacterium plantarum</name>
    <dbReference type="NCBI Taxonomy" id="2716263"/>
    <lineage>
        <taxon>Bacteria</taxon>
        <taxon>Pseudomonadati</taxon>
        <taxon>Bacteroidota</taxon>
        <taxon>Cytophagia</taxon>
        <taxon>Cytophagales</taxon>
        <taxon>Cyclobacteriaceae</taxon>
        <taxon>Cyclobacterium</taxon>
    </lineage>
</organism>
<accession>A0ABX0HEH5</accession>
<name>A0ABX0HEH5_9BACT</name>
<comment type="caution">
    <text evidence="1">The sequence shown here is derived from an EMBL/GenBank/DDBJ whole genome shotgun (WGS) entry which is preliminary data.</text>
</comment>
<dbReference type="EMBL" id="JAANYN010000007">
    <property type="protein sequence ID" value="NHE58576.1"/>
    <property type="molecule type" value="Genomic_DNA"/>
</dbReference>
<evidence type="ECO:0000313" key="1">
    <source>
        <dbReference type="EMBL" id="NHE58576.1"/>
    </source>
</evidence>
<gene>
    <name evidence="1" type="ORF">G9Q97_17340</name>
</gene>
<reference evidence="1 2" key="1">
    <citation type="submission" date="2020-03" db="EMBL/GenBank/DDBJ databases">
        <title>Cyclobacterium plantarum sp. nov., a marine bacterium isolated from a coastal-marine wetland.</title>
        <authorList>
            <person name="Sanchez-Porro C."/>
            <person name="Ventosa A."/>
            <person name="Amoozegar M."/>
        </authorList>
    </citation>
    <scope>NUCLEOTIDE SEQUENCE [LARGE SCALE GENOMIC DNA]</scope>
    <source>
        <strain evidence="1 2">GBPx2</strain>
    </source>
</reference>
<evidence type="ECO:0000313" key="2">
    <source>
        <dbReference type="Proteomes" id="UP000649799"/>
    </source>
</evidence>
<keyword evidence="2" id="KW-1185">Reference proteome</keyword>
<proteinExistence type="predicted"/>
<dbReference type="RefSeq" id="WP_166149076.1">
    <property type="nucleotide sequence ID" value="NZ_JAANYN010000007.1"/>
</dbReference>
<evidence type="ECO:0008006" key="3">
    <source>
        <dbReference type="Google" id="ProtNLM"/>
    </source>
</evidence>
<protein>
    <recommendedName>
        <fullName evidence="3">DUF3575 domain-containing protein</fullName>
    </recommendedName>
</protein>